<dbReference type="Gene3D" id="3.40.930.10">
    <property type="entry name" value="Mannitol-specific EII, Chain A"/>
    <property type="match status" value="1"/>
</dbReference>
<dbReference type="InterPro" id="IPR016152">
    <property type="entry name" value="PTrfase/Anion_transptr"/>
</dbReference>
<dbReference type="SUPFAM" id="SSF55804">
    <property type="entry name" value="Phoshotransferase/anion transport protein"/>
    <property type="match status" value="1"/>
</dbReference>
<feature type="domain" description="PTS EIIA type-2" evidence="1">
    <location>
        <begin position="1"/>
        <end position="132"/>
    </location>
</feature>
<accession>A0A4P6YV39</accession>
<dbReference type="Pfam" id="PF00359">
    <property type="entry name" value="PTS_EIIA_2"/>
    <property type="match status" value="1"/>
</dbReference>
<evidence type="ECO:0000259" key="1">
    <source>
        <dbReference type="PROSITE" id="PS51094"/>
    </source>
</evidence>
<keyword evidence="3" id="KW-1185">Reference proteome</keyword>
<protein>
    <recommendedName>
        <fullName evidence="1">PTS EIIA type-2 domain-containing protein</fullName>
    </recommendedName>
</protein>
<name>A0A4P6YV39_9LACO</name>
<dbReference type="RefSeq" id="WP_133363745.1">
    <property type="nucleotide sequence ID" value="NZ_CP037940.1"/>
</dbReference>
<reference evidence="3" key="1">
    <citation type="submission" date="2019-03" db="EMBL/GenBank/DDBJ databases">
        <title>Weissella sp. 26KH-42 Genome sequencing.</title>
        <authorList>
            <person name="Heo J."/>
            <person name="Kim S.-J."/>
            <person name="Kim J.-S."/>
            <person name="Hong S.-B."/>
            <person name="Kwon S.-W."/>
        </authorList>
    </citation>
    <scope>NUCLEOTIDE SEQUENCE [LARGE SCALE GENOMIC DNA]</scope>
    <source>
        <strain evidence="3">26KH-42</strain>
    </source>
</reference>
<proteinExistence type="predicted"/>
<gene>
    <name evidence="2" type="ORF">EQG49_09450</name>
</gene>
<sequence length="132" mass="15258">MKIKVMNIRSKYKVVVLDRLLMASYKGNAFDQVMERLLAHEMITSSRMGDDTVLLHTESRFFAQSRIVIGRMTAKTRWFDNREVKLIILLLVATARNTNNQTMINQVNRFYNSDYLAELVNSGSPDELALKL</sequence>
<dbReference type="KEGG" id="wei:EQG49_09450"/>
<dbReference type="EMBL" id="CP037940">
    <property type="protein sequence ID" value="QBO36668.1"/>
    <property type="molecule type" value="Genomic_DNA"/>
</dbReference>
<evidence type="ECO:0000313" key="2">
    <source>
        <dbReference type="EMBL" id="QBO36668.1"/>
    </source>
</evidence>
<dbReference type="PROSITE" id="PS51094">
    <property type="entry name" value="PTS_EIIA_TYPE_2"/>
    <property type="match status" value="1"/>
</dbReference>
<dbReference type="InterPro" id="IPR002178">
    <property type="entry name" value="PTS_EIIA_type-2_dom"/>
</dbReference>
<dbReference type="AlphaFoldDB" id="A0A4P6YV39"/>
<evidence type="ECO:0000313" key="3">
    <source>
        <dbReference type="Proteomes" id="UP000292886"/>
    </source>
</evidence>
<organism evidence="2 3">
    <name type="scientific">Periweissella cryptocerci</name>
    <dbReference type="NCBI Taxonomy" id="2506420"/>
    <lineage>
        <taxon>Bacteria</taxon>
        <taxon>Bacillati</taxon>
        <taxon>Bacillota</taxon>
        <taxon>Bacilli</taxon>
        <taxon>Lactobacillales</taxon>
        <taxon>Lactobacillaceae</taxon>
        <taxon>Periweissella</taxon>
    </lineage>
</organism>
<dbReference type="Proteomes" id="UP000292886">
    <property type="component" value="Chromosome"/>
</dbReference>